<organism evidence="1 3">
    <name type="scientific">Acidithiobacillus thiooxidans</name>
    <name type="common">Thiobacillus thiooxidans</name>
    <dbReference type="NCBI Taxonomy" id="930"/>
    <lineage>
        <taxon>Bacteria</taxon>
        <taxon>Pseudomonadati</taxon>
        <taxon>Pseudomonadota</taxon>
        <taxon>Acidithiobacillia</taxon>
        <taxon>Acidithiobacillales</taxon>
        <taxon>Acidithiobacillaceae</taxon>
        <taxon>Acidithiobacillus</taxon>
    </lineage>
</organism>
<dbReference type="EMBL" id="LWRY01000033">
    <property type="protein sequence ID" value="OCX74704.1"/>
    <property type="molecule type" value="Genomic_DNA"/>
</dbReference>
<evidence type="ECO:0000313" key="3">
    <source>
        <dbReference type="Proteomes" id="UP000094893"/>
    </source>
</evidence>
<dbReference type="AlphaFoldDB" id="A0A1C2I6K2"/>
<evidence type="ECO:0000313" key="1">
    <source>
        <dbReference type="EMBL" id="OCX71631.1"/>
    </source>
</evidence>
<dbReference type="RefSeq" id="WP_024895388.1">
    <property type="nucleotide sequence ID" value="NZ_LGYM01000022.1"/>
</dbReference>
<comment type="caution">
    <text evidence="1">The sequence shown here is derived from an EMBL/GenBank/DDBJ whole genome shotgun (WGS) entry which is preliminary data.</text>
</comment>
<reference evidence="1 3" key="1">
    <citation type="journal article" date="2016" name="Int. J. Mol. Sci.">
        <title>Comparative genomics of the extreme acidophile Acidithiobacillus thiooxidans reveals intraspecific divergence and niche adaptation.</title>
        <authorList>
            <person name="Zhang X."/>
            <person name="Feng X."/>
            <person name="Tao J."/>
            <person name="Ma L."/>
            <person name="Xiao Y."/>
            <person name="Liang Y."/>
            <person name="Liu X."/>
            <person name="Yin H."/>
        </authorList>
    </citation>
    <scope>NUCLEOTIDE SEQUENCE [LARGE SCALE GENOMIC DNA]</scope>
    <source>
        <strain evidence="1 3">A02</strain>
        <strain evidence="2">DXS-W</strain>
    </source>
</reference>
<name>A0A1C2I6K2_ACITH</name>
<proteinExistence type="predicted"/>
<dbReference type="EMBL" id="LWSA01000162">
    <property type="protein sequence ID" value="OCX71631.1"/>
    <property type="molecule type" value="Genomic_DNA"/>
</dbReference>
<keyword evidence="4" id="KW-1185">Reference proteome</keyword>
<gene>
    <name evidence="2" type="ORF">A6M23_05255</name>
    <name evidence="1" type="ORF">A6P07_11580</name>
</gene>
<dbReference type="Proteomes" id="UP000095008">
    <property type="component" value="Unassembled WGS sequence"/>
</dbReference>
<dbReference type="STRING" id="930.GCA_002079865_01490"/>
<evidence type="ECO:0000313" key="2">
    <source>
        <dbReference type="EMBL" id="OCX74704.1"/>
    </source>
</evidence>
<dbReference type="Proteomes" id="UP000094893">
    <property type="component" value="Unassembled WGS sequence"/>
</dbReference>
<protein>
    <submittedName>
        <fullName evidence="1">Uncharacterized protein</fullName>
    </submittedName>
</protein>
<evidence type="ECO:0000313" key="4">
    <source>
        <dbReference type="Proteomes" id="UP000095008"/>
    </source>
</evidence>
<sequence>MCNALAVYDDLFDVEDDVLLGDAFTRDAVDLLMQAAMAVNAAGGSARIRSNEETEDLALSEIDDA</sequence>
<accession>A0A1C2I6K2</accession>